<organism evidence="1 2">
    <name type="scientific">Arctium lappa</name>
    <name type="common">Greater burdock</name>
    <name type="synonym">Lappa major</name>
    <dbReference type="NCBI Taxonomy" id="4217"/>
    <lineage>
        <taxon>Eukaryota</taxon>
        <taxon>Viridiplantae</taxon>
        <taxon>Streptophyta</taxon>
        <taxon>Embryophyta</taxon>
        <taxon>Tracheophyta</taxon>
        <taxon>Spermatophyta</taxon>
        <taxon>Magnoliopsida</taxon>
        <taxon>eudicotyledons</taxon>
        <taxon>Gunneridae</taxon>
        <taxon>Pentapetalae</taxon>
        <taxon>asterids</taxon>
        <taxon>campanulids</taxon>
        <taxon>Asterales</taxon>
        <taxon>Asteraceae</taxon>
        <taxon>Carduoideae</taxon>
        <taxon>Cardueae</taxon>
        <taxon>Arctiinae</taxon>
        <taxon>Arctium</taxon>
    </lineage>
</organism>
<keyword evidence="2" id="KW-1185">Reference proteome</keyword>
<sequence length="230" mass="25365">MTRHLHLRCHPLPRQAHRHLYPRQAHHGLMGPHHHSHCCLYTLRATNCKGTIFDFANAVLGQAYLAAGDALGDPRLECTIGSVSRLICTISPNWIEDLRFELELEEDGDITFTINGPRGVHLAMTVGMAGVVMRLARVGVAMCLAGVDSLGHLPRHKHLASQRRVSPTTQTHQTSSATPLSTHYLPSRATQTPKLLPPCISGDPNMTHAITMFTGLAMKDLERGREIDRS</sequence>
<dbReference type="EMBL" id="CM042052">
    <property type="protein sequence ID" value="KAI3719160.1"/>
    <property type="molecule type" value="Genomic_DNA"/>
</dbReference>
<accession>A0ACB9BB26</accession>
<proteinExistence type="predicted"/>
<comment type="caution">
    <text evidence="1">The sequence shown here is derived from an EMBL/GenBank/DDBJ whole genome shotgun (WGS) entry which is preliminary data.</text>
</comment>
<reference evidence="2" key="1">
    <citation type="journal article" date="2022" name="Mol. Ecol. Resour.">
        <title>The genomes of chicory, endive, great burdock and yacon provide insights into Asteraceae palaeo-polyploidization history and plant inulin production.</title>
        <authorList>
            <person name="Fan W."/>
            <person name="Wang S."/>
            <person name="Wang H."/>
            <person name="Wang A."/>
            <person name="Jiang F."/>
            <person name="Liu H."/>
            <person name="Zhao H."/>
            <person name="Xu D."/>
            <person name="Zhang Y."/>
        </authorList>
    </citation>
    <scope>NUCLEOTIDE SEQUENCE [LARGE SCALE GENOMIC DNA]</scope>
    <source>
        <strain evidence="2">cv. Niubang</strain>
    </source>
</reference>
<name>A0ACB9BB26_ARCLA</name>
<dbReference type="Proteomes" id="UP001055879">
    <property type="component" value="Linkage Group LG06"/>
</dbReference>
<reference evidence="1 2" key="2">
    <citation type="journal article" date="2022" name="Mol. Ecol. Resour.">
        <title>The genomes of chicory, endive, great burdock and yacon provide insights into Asteraceae paleo-polyploidization history and plant inulin production.</title>
        <authorList>
            <person name="Fan W."/>
            <person name="Wang S."/>
            <person name="Wang H."/>
            <person name="Wang A."/>
            <person name="Jiang F."/>
            <person name="Liu H."/>
            <person name="Zhao H."/>
            <person name="Xu D."/>
            <person name="Zhang Y."/>
        </authorList>
    </citation>
    <scope>NUCLEOTIDE SEQUENCE [LARGE SCALE GENOMIC DNA]</scope>
    <source>
        <strain evidence="2">cv. Niubang</strain>
    </source>
</reference>
<gene>
    <name evidence="1" type="ORF">L6452_20054</name>
</gene>
<evidence type="ECO:0000313" key="1">
    <source>
        <dbReference type="EMBL" id="KAI3719160.1"/>
    </source>
</evidence>
<evidence type="ECO:0000313" key="2">
    <source>
        <dbReference type="Proteomes" id="UP001055879"/>
    </source>
</evidence>
<protein>
    <submittedName>
        <fullName evidence="1">Uncharacterized protein</fullName>
    </submittedName>
</protein>